<keyword evidence="6" id="KW-1185">Reference proteome</keyword>
<comment type="caution">
    <text evidence="5">The sequence shown here is derived from an EMBL/GenBank/DDBJ whole genome shotgun (WGS) entry which is preliminary data.</text>
</comment>
<dbReference type="EMBL" id="JACBXQ010000001">
    <property type="protein sequence ID" value="MBG9985604.1"/>
    <property type="molecule type" value="Genomic_DNA"/>
</dbReference>
<dbReference type="InterPro" id="IPR050959">
    <property type="entry name" value="MarA-like"/>
</dbReference>
<dbReference type="SMART" id="SM00342">
    <property type="entry name" value="HTH_ARAC"/>
    <property type="match status" value="1"/>
</dbReference>
<evidence type="ECO:0000256" key="1">
    <source>
        <dbReference type="ARBA" id="ARBA00023015"/>
    </source>
</evidence>
<dbReference type="SUPFAM" id="SSF46689">
    <property type="entry name" value="Homeodomain-like"/>
    <property type="match status" value="1"/>
</dbReference>
<accession>A0ABS0LN98</accession>
<dbReference type="RefSeq" id="WP_197114077.1">
    <property type="nucleotide sequence ID" value="NZ_JACBXQ010000001.1"/>
</dbReference>
<keyword evidence="1" id="KW-0805">Transcription regulation</keyword>
<evidence type="ECO:0000259" key="4">
    <source>
        <dbReference type="PROSITE" id="PS01124"/>
    </source>
</evidence>
<dbReference type="Proteomes" id="UP000721415">
    <property type="component" value="Unassembled WGS sequence"/>
</dbReference>
<dbReference type="InterPro" id="IPR018060">
    <property type="entry name" value="HTH_AraC"/>
</dbReference>
<evidence type="ECO:0000256" key="3">
    <source>
        <dbReference type="ARBA" id="ARBA00023163"/>
    </source>
</evidence>
<name>A0ABS0LN98_9LACT</name>
<reference evidence="5 6" key="1">
    <citation type="submission" date="2020-07" db="EMBL/GenBank/DDBJ databases">
        <title>Facklamia lactis sp. nov., isolated from raw milk.</title>
        <authorList>
            <person name="Doll E.V."/>
            <person name="Huptas C."/>
            <person name="Staib L."/>
            <person name="Wenning M."/>
            <person name="Scherer S."/>
        </authorList>
    </citation>
    <scope>NUCLEOTIDE SEQUENCE [LARGE SCALE GENOMIC DNA]</scope>
    <source>
        <strain evidence="5 6">DSM 111018</strain>
    </source>
</reference>
<dbReference type="InterPro" id="IPR018062">
    <property type="entry name" value="HTH_AraC-typ_CS"/>
</dbReference>
<proteinExistence type="predicted"/>
<dbReference type="PROSITE" id="PS01124">
    <property type="entry name" value="HTH_ARAC_FAMILY_2"/>
    <property type="match status" value="1"/>
</dbReference>
<evidence type="ECO:0000313" key="5">
    <source>
        <dbReference type="EMBL" id="MBG9985604.1"/>
    </source>
</evidence>
<dbReference type="PROSITE" id="PS00041">
    <property type="entry name" value="HTH_ARAC_FAMILY_1"/>
    <property type="match status" value="1"/>
</dbReference>
<protein>
    <submittedName>
        <fullName evidence="5">Helix-turn-helix transcriptional regulator</fullName>
    </submittedName>
</protein>
<dbReference type="Pfam" id="PF12833">
    <property type="entry name" value="HTH_18"/>
    <property type="match status" value="1"/>
</dbReference>
<keyword evidence="3" id="KW-0804">Transcription</keyword>
<organism evidence="5 6">
    <name type="scientific">Facklamia lactis</name>
    <dbReference type="NCBI Taxonomy" id="2749967"/>
    <lineage>
        <taxon>Bacteria</taxon>
        <taxon>Bacillati</taxon>
        <taxon>Bacillota</taxon>
        <taxon>Bacilli</taxon>
        <taxon>Lactobacillales</taxon>
        <taxon>Aerococcaceae</taxon>
        <taxon>Facklamia</taxon>
    </lineage>
</organism>
<feature type="domain" description="HTH araC/xylS-type" evidence="4">
    <location>
        <begin position="4"/>
        <end position="104"/>
    </location>
</feature>
<dbReference type="Gene3D" id="1.10.10.60">
    <property type="entry name" value="Homeodomain-like"/>
    <property type="match status" value="2"/>
</dbReference>
<gene>
    <name evidence="5" type="ORF">HZY91_01700</name>
</gene>
<dbReference type="PANTHER" id="PTHR47504">
    <property type="entry name" value="RIGHT ORIGIN-BINDING PROTEIN"/>
    <property type="match status" value="1"/>
</dbReference>
<evidence type="ECO:0000313" key="6">
    <source>
        <dbReference type="Proteomes" id="UP000721415"/>
    </source>
</evidence>
<keyword evidence="2" id="KW-0238">DNA-binding</keyword>
<evidence type="ECO:0000256" key="2">
    <source>
        <dbReference type="ARBA" id="ARBA00023125"/>
    </source>
</evidence>
<dbReference type="InterPro" id="IPR009057">
    <property type="entry name" value="Homeodomain-like_sf"/>
</dbReference>
<sequence>MNSVQIIKEVIELIEENSDANLEYFMKHLPISKVHFRREFKKYTGISFQKYVNQRKLANSLSLLLNTRKRIIDIAMESNFKYEQSFIRAFKNEFGISPNQFRKNPRCLRITYKNFHDLKYIDQSRILCPIIEFIPSFSVFYEKTFEEVNGNATEIAFDFVKNYSFLIDKQISYFGITTEEGYTPAFYGLKSTPHSLTQFRLPAGIYLSFSYIGNHTYQFLNKKNNIEFINKSSSFLSTLEKCGYRFPMHYELVENKNCTSNQTILNWKWPIEIYDHFG</sequence>
<dbReference type="PANTHER" id="PTHR47504:SF5">
    <property type="entry name" value="RIGHT ORIGIN-BINDING PROTEIN"/>
    <property type="match status" value="1"/>
</dbReference>